<keyword evidence="3" id="KW-1185">Reference proteome</keyword>
<accession>A0A8J4WR77</accession>
<feature type="region of interest" description="Disordered" evidence="1">
    <location>
        <begin position="1"/>
        <end position="30"/>
    </location>
</feature>
<name>A0A8J4WR77_CLAMG</name>
<dbReference type="OrthoDB" id="8962892at2759"/>
<evidence type="ECO:0000256" key="1">
    <source>
        <dbReference type="SAM" id="MobiDB-lite"/>
    </source>
</evidence>
<reference evidence="2" key="1">
    <citation type="submission" date="2020-07" db="EMBL/GenBank/DDBJ databases">
        <title>Clarias magur genome sequencing, assembly and annotation.</title>
        <authorList>
            <person name="Kushwaha B."/>
            <person name="Kumar R."/>
            <person name="Das P."/>
            <person name="Joshi C.G."/>
            <person name="Kumar D."/>
            <person name="Nagpure N.S."/>
            <person name="Pandey M."/>
            <person name="Agarwal S."/>
            <person name="Srivastava S."/>
            <person name="Singh M."/>
            <person name="Sahoo L."/>
            <person name="Jayasankar P."/>
            <person name="Meher P.K."/>
            <person name="Koringa P.G."/>
            <person name="Iquebal M.A."/>
            <person name="Das S.P."/>
            <person name="Bit A."/>
            <person name="Patnaik S."/>
            <person name="Patel N."/>
            <person name="Shah T.M."/>
            <person name="Hinsu A."/>
            <person name="Jena J.K."/>
        </authorList>
    </citation>
    <scope>NUCLEOTIDE SEQUENCE</scope>
    <source>
        <strain evidence="2">CIFAMagur01</strain>
        <tissue evidence="2">Testis</tissue>
    </source>
</reference>
<evidence type="ECO:0000313" key="2">
    <source>
        <dbReference type="EMBL" id="KAF5887654.1"/>
    </source>
</evidence>
<dbReference type="AlphaFoldDB" id="A0A8J4WR77"/>
<feature type="compositionally biased region" description="Basic and acidic residues" evidence="1">
    <location>
        <begin position="11"/>
        <end position="30"/>
    </location>
</feature>
<feature type="compositionally biased region" description="Basic residues" evidence="1">
    <location>
        <begin position="113"/>
        <end position="134"/>
    </location>
</feature>
<sequence>MSSNRGPFYPERGRRYSHPDDRRWRGRYPHPDEWYQYNARYRENRVPQYTREFRNRELYPTFIQDYQSYIPEWSNYDPYWRKRGRAPRYKSPQYKPRSTSGKRQASIKERNPKQKQGKKQKKQPKQTRRDRKNKKQTEDAQDEKFRALVKKLLELLRSFHHLEKISIHAEEEPPTFTRLTQFLGNVVKPANLTPETKTLLEGNAKNWAYTTRLILQDHYINFIEKESETLQEALIGDWDTALKVAVKWYRRRYPKRHMQEPIKKVEALLLSFDQTERRRDRDTETEMITSDDRGELDTLPLMDSPCPPTGVQVGAWACA</sequence>
<evidence type="ECO:0000313" key="3">
    <source>
        <dbReference type="Proteomes" id="UP000727407"/>
    </source>
</evidence>
<comment type="caution">
    <text evidence="2">The sequence shown here is derived from an EMBL/GenBank/DDBJ whole genome shotgun (WGS) entry which is preliminary data.</text>
</comment>
<feature type="region of interest" description="Disordered" evidence="1">
    <location>
        <begin position="84"/>
        <end position="141"/>
    </location>
</feature>
<dbReference type="EMBL" id="QNUK01001083">
    <property type="protein sequence ID" value="KAF5887654.1"/>
    <property type="molecule type" value="Genomic_DNA"/>
</dbReference>
<dbReference type="Proteomes" id="UP000727407">
    <property type="component" value="Unassembled WGS sequence"/>
</dbReference>
<proteinExistence type="predicted"/>
<gene>
    <name evidence="2" type="ORF">DAT39_022192</name>
</gene>
<organism evidence="2 3">
    <name type="scientific">Clarias magur</name>
    <name type="common">Asian catfish</name>
    <name type="synonym">Macropteronotus magur</name>
    <dbReference type="NCBI Taxonomy" id="1594786"/>
    <lineage>
        <taxon>Eukaryota</taxon>
        <taxon>Metazoa</taxon>
        <taxon>Chordata</taxon>
        <taxon>Craniata</taxon>
        <taxon>Vertebrata</taxon>
        <taxon>Euteleostomi</taxon>
        <taxon>Actinopterygii</taxon>
        <taxon>Neopterygii</taxon>
        <taxon>Teleostei</taxon>
        <taxon>Ostariophysi</taxon>
        <taxon>Siluriformes</taxon>
        <taxon>Clariidae</taxon>
        <taxon>Clarias</taxon>
    </lineage>
</organism>
<protein>
    <submittedName>
        <fullName evidence="2">Ras and Rab interactor 3-like</fullName>
    </submittedName>
</protein>